<protein>
    <submittedName>
        <fullName evidence="1">Uncharacterized protein</fullName>
    </submittedName>
</protein>
<dbReference type="OrthoDB" id="1750287at2759"/>
<sequence>MDRRRWDQLARGSTYNAWVSKASKLKNPALRYIHKFLVSTIFGRSESNGVLGRNELYFLWAINNGVLLNVGYWLCQKWARVARADKGAIMIGCFITRIATYLRAWNLARPIYDSLRGGRGTKLDIELMIHMKIVEKFGDSYRVIGAPAETTDDDTPAAANIEEDQPPPFFGFSFGVGTSGAGPSFQGTSTVSNDEVLARMLSRMFVFDTRLTGMESLITDRFQSLEITQGSIDSRLDTMHSQLHTILHLLQPPPPPPPEA</sequence>
<reference evidence="1 2" key="1">
    <citation type="journal article" date="2014" name="PLoS ONE">
        <title>Global Analysis of Gene Expression Profiles in Physic Nut (Jatropha curcas L.) Seedlings Exposed to Salt Stress.</title>
        <authorList>
            <person name="Zhang L."/>
            <person name="Zhang C."/>
            <person name="Wu P."/>
            <person name="Chen Y."/>
            <person name="Li M."/>
            <person name="Jiang H."/>
            <person name="Wu G."/>
        </authorList>
    </citation>
    <scope>NUCLEOTIDE SEQUENCE [LARGE SCALE GENOMIC DNA]</scope>
    <source>
        <strain evidence="2">cv. GZQX0401</strain>
        <tissue evidence="1">Young leaves</tissue>
    </source>
</reference>
<accession>A0A067KGX1</accession>
<dbReference type="AlphaFoldDB" id="A0A067KGX1"/>
<evidence type="ECO:0000313" key="2">
    <source>
        <dbReference type="Proteomes" id="UP000027138"/>
    </source>
</evidence>
<proteinExistence type="predicted"/>
<evidence type="ECO:0000313" key="1">
    <source>
        <dbReference type="EMBL" id="KDP35491.1"/>
    </source>
</evidence>
<gene>
    <name evidence="1" type="ORF">JCGZ_10956</name>
</gene>
<keyword evidence="2" id="KW-1185">Reference proteome</keyword>
<name>A0A067KGX1_JATCU</name>
<dbReference type="EMBL" id="KK914484">
    <property type="protein sequence ID" value="KDP35491.1"/>
    <property type="molecule type" value="Genomic_DNA"/>
</dbReference>
<organism evidence="1 2">
    <name type="scientific">Jatropha curcas</name>
    <name type="common">Barbados nut</name>
    <dbReference type="NCBI Taxonomy" id="180498"/>
    <lineage>
        <taxon>Eukaryota</taxon>
        <taxon>Viridiplantae</taxon>
        <taxon>Streptophyta</taxon>
        <taxon>Embryophyta</taxon>
        <taxon>Tracheophyta</taxon>
        <taxon>Spermatophyta</taxon>
        <taxon>Magnoliopsida</taxon>
        <taxon>eudicotyledons</taxon>
        <taxon>Gunneridae</taxon>
        <taxon>Pentapetalae</taxon>
        <taxon>rosids</taxon>
        <taxon>fabids</taxon>
        <taxon>Malpighiales</taxon>
        <taxon>Euphorbiaceae</taxon>
        <taxon>Crotonoideae</taxon>
        <taxon>Jatropheae</taxon>
        <taxon>Jatropha</taxon>
    </lineage>
</organism>
<dbReference type="Proteomes" id="UP000027138">
    <property type="component" value="Unassembled WGS sequence"/>
</dbReference>